<evidence type="ECO:0000313" key="1">
    <source>
        <dbReference type="EMBL" id="KAG8054988.1"/>
    </source>
</evidence>
<keyword evidence="2" id="KW-1185">Reference proteome</keyword>
<dbReference type="EMBL" id="JAAALK010000288">
    <property type="protein sequence ID" value="KAG8054988.1"/>
    <property type="molecule type" value="Genomic_DNA"/>
</dbReference>
<proteinExistence type="predicted"/>
<reference evidence="1" key="2">
    <citation type="submission" date="2021-02" db="EMBL/GenBank/DDBJ databases">
        <authorList>
            <person name="Kimball J.A."/>
            <person name="Haas M.W."/>
            <person name="Macchietto M."/>
            <person name="Kono T."/>
            <person name="Duquette J."/>
            <person name="Shao M."/>
        </authorList>
    </citation>
    <scope>NUCLEOTIDE SEQUENCE</scope>
    <source>
        <tissue evidence="1">Fresh leaf tissue</tissue>
    </source>
</reference>
<reference evidence="1" key="1">
    <citation type="journal article" date="2021" name="bioRxiv">
        <title>Whole Genome Assembly and Annotation of Northern Wild Rice, Zizania palustris L., Supports a Whole Genome Duplication in the Zizania Genus.</title>
        <authorList>
            <person name="Haas M."/>
            <person name="Kono T."/>
            <person name="Macchietto M."/>
            <person name="Millas R."/>
            <person name="McGilp L."/>
            <person name="Shao M."/>
            <person name="Duquette J."/>
            <person name="Hirsch C.N."/>
            <person name="Kimball J."/>
        </authorList>
    </citation>
    <scope>NUCLEOTIDE SEQUENCE</scope>
    <source>
        <tissue evidence="1">Fresh leaf tissue</tissue>
    </source>
</reference>
<name>A0A8J5RQJ0_ZIZPA</name>
<gene>
    <name evidence="1" type="ORF">GUJ93_ZPchr0001g31898</name>
</gene>
<dbReference type="AlphaFoldDB" id="A0A8J5RQJ0"/>
<accession>A0A8J5RQJ0</accession>
<protein>
    <submittedName>
        <fullName evidence="1">Uncharacterized protein</fullName>
    </submittedName>
</protein>
<sequence>MNEAEVSQVKDVNNCRKEGVSFKQKHHTEVNGDTLNNKSYKRDWSLAGGLIPNGVSLLEVLPIRLLTRSKQPVHRKCMPGSGRPHGLKKPLKRTLAWTLLCFVGT</sequence>
<comment type="caution">
    <text evidence="1">The sequence shown here is derived from an EMBL/GenBank/DDBJ whole genome shotgun (WGS) entry which is preliminary data.</text>
</comment>
<evidence type="ECO:0000313" key="2">
    <source>
        <dbReference type="Proteomes" id="UP000729402"/>
    </source>
</evidence>
<dbReference type="Proteomes" id="UP000729402">
    <property type="component" value="Unassembled WGS sequence"/>
</dbReference>
<organism evidence="1 2">
    <name type="scientific">Zizania palustris</name>
    <name type="common">Northern wild rice</name>
    <dbReference type="NCBI Taxonomy" id="103762"/>
    <lineage>
        <taxon>Eukaryota</taxon>
        <taxon>Viridiplantae</taxon>
        <taxon>Streptophyta</taxon>
        <taxon>Embryophyta</taxon>
        <taxon>Tracheophyta</taxon>
        <taxon>Spermatophyta</taxon>
        <taxon>Magnoliopsida</taxon>
        <taxon>Liliopsida</taxon>
        <taxon>Poales</taxon>
        <taxon>Poaceae</taxon>
        <taxon>BOP clade</taxon>
        <taxon>Oryzoideae</taxon>
        <taxon>Oryzeae</taxon>
        <taxon>Zizaniinae</taxon>
        <taxon>Zizania</taxon>
    </lineage>
</organism>